<evidence type="ECO:0000313" key="7">
    <source>
        <dbReference type="Proteomes" id="UP001054902"/>
    </source>
</evidence>
<feature type="compositionally biased region" description="Polar residues" evidence="4">
    <location>
        <begin position="1"/>
        <end position="12"/>
    </location>
</feature>
<keyword evidence="7" id="KW-1185">Reference proteome</keyword>
<keyword evidence="2" id="KW-0645">Protease</keyword>
<name>A0AAD3H1W6_9STRA</name>
<dbReference type="Gene3D" id="1.10.418.20">
    <property type="match status" value="1"/>
</dbReference>
<dbReference type="PANTHER" id="PTHR47764:SF2">
    <property type="entry name" value="UBIQUITIN-LIKE PROTEASE FAMILY PROFILE DOMAIN-CONTAINING PROTEIN"/>
    <property type="match status" value="1"/>
</dbReference>
<feature type="compositionally biased region" description="Basic and acidic residues" evidence="4">
    <location>
        <begin position="70"/>
        <end position="81"/>
    </location>
</feature>
<feature type="compositionally biased region" description="Basic and acidic residues" evidence="4">
    <location>
        <begin position="695"/>
        <end position="708"/>
    </location>
</feature>
<sequence length="1291" mass="148839">MKDRYNSFNNLPNPKGGHGKKKKKGTAIRPGSSLSDRNNILDPLSSAQPRVSKFQLEKQKRSPIKNAKVNRRDRLASRRMDSIASLTSKRQRDKDNKNESAVELHGFEFHECLEKQDSDASQDSIETQPRQKSPVIELDNDDEQHDESLELVNQVVDRIKTPNKTDRMKEPIPRKKKTQNFLPPRNHSAGLDLAFPKVNAPRQRSNVMEEIDDSSDDDTWRVKQNKKKINDLRKREKQKKELEWMQKQQKREQYGTDYENDGYTDDFDNEDLGVQQQQQQSGLKKGRRKRARSQSALKEKEDEDDYLKDDGGWIHRGDISQKRKPQRQQYPEQSMEMQQKRLFQRSKENVKKLGKSVKETVMDTATRALSTLKTPAKRYKKSSSYFLDEDTPSVTGSPPLGLRRSKRSSARKAQKVVDEVIELSSDEESDDDIPTLQHLTNCDNDAAIAASLNRELNHSSRNSRTRLEQEEFEHISKRTSPRTRSSDSKSFVECTRIAIGNYVYFENMKMSFVPNQQKQLFELDLDHEVKLQIDVEDIEEIHYYLPNRHELGTSSNSGGESDESEEENTGNELVDSSDDEADLKKSLSAQKKRIVIEEDEDEEEQSLKVVSSDTSGDMIEVDKDVEGIKSQVIALDDNSTDDGDALVHDSSQPTGTDAAKAESQESVQIVNKQQNRKLFLKSMCVDDSSDEEDPETFKHVPEENKKCNNDSSDTSAVEEHGSHAMGSEDQTMNSDQDEATKIARLIEGSPEFEKIVQNHPVREHENENELHASNPDDHLQDIAMNFEDKFEAAKSSTKEEIADDKSRESNDQEETTSLAVKPDHVSKSIVEPTDEAEDDIRSHYYLILRARPSKENGLTIFTSNRHYFRSMPKNTPTKSTQLAKRYIVIESNNQNDFEDLITFLKEHDTIGMYFTNDNNRLRTHEKLEEEIVSLLNFKKPMTPICEEHETALVFPSTLLETELDSVASNLIEANGKIGQNHESMFTNVAIEEKAPNGKQKNHIITIRGEDYDRLAPGEFLNDTLIDFWISWLIHRMGNVSDQVHVFTTQFYTKLEQEGVESVVSWTAKKNIDIFEKKYVFVPVNKDIHWSLLVIVNPGNIVSDDKEEAWNQNLEHPYILFMDSLRAHKKGKLQKTLYKWLNAEAARLRKFNQKDPYAHLTCPVEIAHVPTQDNCWDCGVFVCRYAFAMLYLLESSFECKLADWRNPKFRREIIKQHITESEAFDFGMDDIVRLREEMAILIQDLHRIYKQKIEEKKTKKKAKKQQIQMQQENNRVENHSIETHSNGDITVN</sequence>
<feature type="compositionally biased region" description="Acidic residues" evidence="4">
    <location>
        <begin position="560"/>
        <end position="581"/>
    </location>
</feature>
<dbReference type="SUPFAM" id="SSF54001">
    <property type="entry name" value="Cysteine proteinases"/>
    <property type="match status" value="1"/>
</dbReference>
<feature type="compositionally biased region" description="Basic and acidic residues" evidence="4">
    <location>
        <begin position="308"/>
        <end position="321"/>
    </location>
</feature>
<comment type="caution">
    <text evidence="6">The sequence shown here is derived from an EMBL/GenBank/DDBJ whole genome shotgun (WGS) entry which is preliminary data.</text>
</comment>
<feature type="region of interest" description="Disordered" evidence="4">
    <location>
        <begin position="792"/>
        <end position="834"/>
    </location>
</feature>
<dbReference type="PROSITE" id="PS50600">
    <property type="entry name" value="ULP_PROTEASE"/>
    <property type="match status" value="1"/>
</dbReference>
<feature type="compositionally biased region" description="Polar residues" evidence="4">
    <location>
        <begin position="1282"/>
        <end position="1291"/>
    </location>
</feature>
<feature type="compositionally biased region" description="Basic and acidic residues" evidence="4">
    <location>
        <begin position="90"/>
        <end position="118"/>
    </location>
</feature>
<feature type="domain" description="Ubiquitin-like protease family profile" evidence="5">
    <location>
        <begin position="1004"/>
        <end position="1188"/>
    </location>
</feature>
<evidence type="ECO:0000256" key="2">
    <source>
        <dbReference type="ARBA" id="ARBA00022670"/>
    </source>
</evidence>
<dbReference type="Pfam" id="PF02902">
    <property type="entry name" value="Peptidase_C48"/>
    <property type="match status" value="1"/>
</dbReference>
<proteinExistence type="inferred from homology"/>
<feature type="compositionally biased region" description="Acidic residues" evidence="4">
    <location>
        <begin position="258"/>
        <end position="271"/>
    </location>
</feature>
<evidence type="ECO:0000256" key="3">
    <source>
        <dbReference type="ARBA" id="ARBA00022801"/>
    </source>
</evidence>
<feature type="compositionally biased region" description="Basic and acidic residues" evidence="4">
    <location>
        <begin position="792"/>
        <end position="810"/>
    </location>
</feature>
<comment type="similarity">
    <text evidence="1">Belongs to the peptidase C48 family.</text>
</comment>
<dbReference type="InterPro" id="IPR038765">
    <property type="entry name" value="Papain-like_cys_pep_sf"/>
</dbReference>
<feature type="compositionally biased region" description="Basic and acidic residues" evidence="4">
    <location>
        <begin position="465"/>
        <end position="476"/>
    </location>
</feature>
<keyword evidence="3" id="KW-0378">Hydrolase</keyword>
<feature type="region of interest" description="Disordered" evidence="4">
    <location>
        <begin position="387"/>
        <end position="414"/>
    </location>
</feature>
<feature type="compositionally biased region" description="Basic residues" evidence="4">
    <location>
        <begin position="17"/>
        <end position="26"/>
    </location>
</feature>
<feature type="compositionally biased region" description="Basic residues" evidence="4">
    <location>
        <begin position="403"/>
        <end position="414"/>
    </location>
</feature>
<reference evidence="6 7" key="1">
    <citation type="journal article" date="2021" name="Sci. Rep.">
        <title>The genome of the diatom Chaetoceros tenuissimus carries an ancient integrated fragment of an extant virus.</title>
        <authorList>
            <person name="Hongo Y."/>
            <person name="Kimura K."/>
            <person name="Takaki Y."/>
            <person name="Yoshida Y."/>
            <person name="Baba S."/>
            <person name="Kobayashi G."/>
            <person name="Nagasaki K."/>
            <person name="Hano T."/>
            <person name="Tomaru Y."/>
        </authorList>
    </citation>
    <scope>NUCLEOTIDE SEQUENCE [LARGE SCALE GENOMIC DNA]</scope>
    <source>
        <strain evidence="6 7">NIES-3715</strain>
    </source>
</reference>
<gene>
    <name evidence="6" type="ORF">CTEN210_03548</name>
</gene>
<feature type="compositionally biased region" description="Basic and acidic residues" evidence="4">
    <location>
        <begin position="228"/>
        <end position="254"/>
    </location>
</feature>
<dbReference type="Gene3D" id="3.30.310.130">
    <property type="entry name" value="Ubiquitin-related"/>
    <property type="match status" value="1"/>
</dbReference>
<organism evidence="6 7">
    <name type="scientific">Chaetoceros tenuissimus</name>
    <dbReference type="NCBI Taxonomy" id="426638"/>
    <lineage>
        <taxon>Eukaryota</taxon>
        <taxon>Sar</taxon>
        <taxon>Stramenopiles</taxon>
        <taxon>Ochrophyta</taxon>
        <taxon>Bacillariophyta</taxon>
        <taxon>Coscinodiscophyceae</taxon>
        <taxon>Chaetocerotophycidae</taxon>
        <taxon>Chaetocerotales</taxon>
        <taxon>Chaetocerotaceae</taxon>
        <taxon>Chaetoceros</taxon>
    </lineage>
</organism>
<feature type="compositionally biased region" description="Basic and acidic residues" evidence="4">
    <location>
        <begin position="157"/>
        <end position="173"/>
    </location>
</feature>
<dbReference type="InterPro" id="IPR003653">
    <property type="entry name" value="Peptidase_C48_C"/>
</dbReference>
<feature type="compositionally biased region" description="Polar residues" evidence="4">
    <location>
        <begin position="119"/>
        <end position="131"/>
    </location>
</feature>
<feature type="region of interest" description="Disordered" evidence="4">
    <location>
        <begin position="686"/>
        <end position="751"/>
    </location>
</feature>
<dbReference type="EMBL" id="BLLK01000022">
    <property type="protein sequence ID" value="GFH47073.1"/>
    <property type="molecule type" value="Genomic_DNA"/>
</dbReference>
<evidence type="ECO:0000259" key="5">
    <source>
        <dbReference type="PROSITE" id="PS50600"/>
    </source>
</evidence>
<feature type="region of interest" description="Disordered" evidence="4">
    <location>
        <begin position="1"/>
        <end position="339"/>
    </location>
</feature>
<dbReference type="PANTHER" id="PTHR47764">
    <property type="entry name" value="UBIQUITIN-LIKE-SPECIFIC PROTEASE 2B-RELATED"/>
    <property type="match status" value="1"/>
</dbReference>
<evidence type="ECO:0000256" key="4">
    <source>
        <dbReference type="SAM" id="MobiDB-lite"/>
    </source>
</evidence>
<feature type="region of interest" description="Disordered" evidence="4">
    <location>
        <begin position="549"/>
        <end position="582"/>
    </location>
</feature>
<accession>A0AAD3H1W6</accession>
<feature type="region of interest" description="Disordered" evidence="4">
    <location>
        <begin position="595"/>
        <end position="614"/>
    </location>
</feature>
<dbReference type="GO" id="GO:0006508">
    <property type="term" value="P:proteolysis"/>
    <property type="evidence" value="ECO:0007669"/>
    <property type="project" value="UniProtKB-KW"/>
</dbReference>
<evidence type="ECO:0000313" key="6">
    <source>
        <dbReference type="EMBL" id="GFH47073.1"/>
    </source>
</evidence>
<evidence type="ECO:0000256" key="1">
    <source>
        <dbReference type="ARBA" id="ARBA00005234"/>
    </source>
</evidence>
<feature type="region of interest" description="Disordered" evidence="4">
    <location>
        <begin position="1258"/>
        <end position="1291"/>
    </location>
</feature>
<feature type="region of interest" description="Disordered" evidence="4">
    <location>
        <begin position="455"/>
        <end position="487"/>
    </location>
</feature>
<protein>
    <recommendedName>
        <fullName evidence="5">Ubiquitin-like protease family profile domain-containing protein</fullName>
    </recommendedName>
</protein>
<dbReference type="GO" id="GO:0008234">
    <property type="term" value="F:cysteine-type peptidase activity"/>
    <property type="evidence" value="ECO:0007669"/>
    <property type="project" value="InterPro"/>
</dbReference>
<feature type="compositionally biased region" description="Polar residues" evidence="4">
    <location>
        <begin position="327"/>
        <end position="337"/>
    </location>
</feature>
<dbReference type="Proteomes" id="UP001054902">
    <property type="component" value="Unassembled WGS sequence"/>
</dbReference>